<sequence length="114" mass="12513">MFVAGAATHPSTRVQRNSVRRAAASPRRARGGSRDPAGVPCVASGVAPSLRSWPRGSSSGEPAGRYEDATKMTSNPKPFQRQLRRSISEQLRDSTARAWDLLWKNVREKRLAGR</sequence>
<name>A0A8J6B2F6_GALPY</name>
<dbReference type="AlphaFoldDB" id="A0A8J6B2F6"/>
<gene>
    <name evidence="2" type="ORF">J0S82_017733</name>
</gene>
<feature type="region of interest" description="Disordered" evidence="1">
    <location>
        <begin position="1"/>
        <end position="81"/>
    </location>
</feature>
<dbReference type="OrthoDB" id="9796947at2759"/>
<protein>
    <submittedName>
        <fullName evidence="2">Uncharacterized protein</fullName>
    </submittedName>
</protein>
<dbReference type="EMBL" id="JAGFMF010011380">
    <property type="protein sequence ID" value="KAG8524755.1"/>
    <property type="molecule type" value="Genomic_DNA"/>
</dbReference>
<organism evidence="2 3">
    <name type="scientific">Galemys pyrenaicus</name>
    <name type="common">Iberian desman</name>
    <name type="synonym">Pyrenean desman</name>
    <dbReference type="NCBI Taxonomy" id="202257"/>
    <lineage>
        <taxon>Eukaryota</taxon>
        <taxon>Metazoa</taxon>
        <taxon>Chordata</taxon>
        <taxon>Craniata</taxon>
        <taxon>Vertebrata</taxon>
        <taxon>Euteleostomi</taxon>
        <taxon>Mammalia</taxon>
        <taxon>Eutheria</taxon>
        <taxon>Laurasiatheria</taxon>
        <taxon>Eulipotyphla</taxon>
        <taxon>Talpidae</taxon>
        <taxon>Galemys</taxon>
    </lineage>
</organism>
<reference evidence="2" key="1">
    <citation type="journal article" date="2021" name="Evol. Appl.">
        <title>The genome of the Pyrenean desman and the effects of bottlenecks and inbreeding on the genomic landscape of an endangered species.</title>
        <authorList>
            <person name="Escoda L."/>
            <person name="Castresana J."/>
        </authorList>
    </citation>
    <scope>NUCLEOTIDE SEQUENCE</scope>
    <source>
        <strain evidence="2">IBE-C5619</strain>
    </source>
</reference>
<evidence type="ECO:0000313" key="3">
    <source>
        <dbReference type="Proteomes" id="UP000700334"/>
    </source>
</evidence>
<dbReference type="Proteomes" id="UP000700334">
    <property type="component" value="Unassembled WGS sequence"/>
</dbReference>
<evidence type="ECO:0000313" key="2">
    <source>
        <dbReference type="EMBL" id="KAG8524755.1"/>
    </source>
</evidence>
<keyword evidence="3" id="KW-1185">Reference proteome</keyword>
<evidence type="ECO:0000256" key="1">
    <source>
        <dbReference type="SAM" id="MobiDB-lite"/>
    </source>
</evidence>
<comment type="caution">
    <text evidence="2">The sequence shown here is derived from an EMBL/GenBank/DDBJ whole genome shotgun (WGS) entry which is preliminary data.</text>
</comment>
<accession>A0A8J6B2F6</accession>
<proteinExistence type="predicted"/>